<dbReference type="AlphaFoldDB" id="A0A0C3CYP6"/>
<feature type="compositionally biased region" description="Low complexity" evidence="4">
    <location>
        <begin position="801"/>
        <end position="810"/>
    </location>
</feature>
<proteinExistence type="predicted"/>
<dbReference type="OrthoDB" id="194358at2759"/>
<feature type="region of interest" description="Disordered" evidence="4">
    <location>
        <begin position="566"/>
        <end position="593"/>
    </location>
</feature>
<keyword evidence="6" id="KW-1185">Reference proteome</keyword>
<feature type="compositionally biased region" description="Polar residues" evidence="4">
    <location>
        <begin position="213"/>
        <end position="222"/>
    </location>
</feature>
<dbReference type="Gene3D" id="1.25.40.20">
    <property type="entry name" value="Ankyrin repeat-containing domain"/>
    <property type="match status" value="1"/>
</dbReference>
<reference evidence="6" key="2">
    <citation type="submission" date="2015-01" db="EMBL/GenBank/DDBJ databases">
        <title>Evolutionary Origins and Diversification of the Mycorrhizal Mutualists.</title>
        <authorList>
            <consortium name="DOE Joint Genome Institute"/>
            <consortium name="Mycorrhizal Genomics Consortium"/>
            <person name="Kohler A."/>
            <person name="Kuo A."/>
            <person name="Nagy L.G."/>
            <person name="Floudas D."/>
            <person name="Copeland A."/>
            <person name="Barry K.W."/>
            <person name="Cichocki N."/>
            <person name="Veneault-Fourrey C."/>
            <person name="LaButti K."/>
            <person name="Lindquist E.A."/>
            <person name="Lipzen A."/>
            <person name="Lundell T."/>
            <person name="Morin E."/>
            <person name="Murat C."/>
            <person name="Riley R."/>
            <person name="Ohm R."/>
            <person name="Sun H."/>
            <person name="Tunlid A."/>
            <person name="Henrissat B."/>
            <person name="Grigoriev I.V."/>
            <person name="Hibbett D.S."/>
            <person name="Martin F."/>
        </authorList>
    </citation>
    <scope>NUCLEOTIDE SEQUENCE [LARGE SCALE GENOMIC DNA]</scope>
    <source>
        <strain evidence="6">Foug A</strain>
    </source>
</reference>
<dbReference type="SMART" id="SM00248">
    <property type="entry name" value="ANK"/>
    <property type="match status" value="3"/>
</dbReference>
<dbReference type="PROSITE" id="PS50297">
    <property type="entry name" value="ANK_REP_REGION"/>
    <property type="match status" value="2"/>
</dbReference>
<dbReference type="InParanoid" id="A0A0C3CYP6"/>
<evidence type="ECO:0000313" key="5">
    <source>
        <dbReference type="EMBL" id="KIM53670.1"/>
    </source>
</evidence>
<feature type="compositionally biased region" description="Basic and acidic residues" evidence="4">
    <location>
        <begin position="698"/>
        <end position="708"/>
    </location>
</feature>
<dbReference type="Pfam" id="PF00023">
    <property type="entry name" value="Ank"/>
    <property type="match status" value="1"/>
</dbReference>
<feature type="compositionally biased region" description="Low complexity" evidence="4">
    <location>
        <begin position="280"/>
        <end position="292"/>
    </location>
</feature>
<feature type="repeat" description="ANK" evidence="3">
    <location>
        <begin position="19"/>
        <end position="51"/>
    </location>
</feature>
<evidence type="ECO:0000256" key="1">
    <source>
        <dbReference type="ARBA" id="ARBA00022737"/>
    </source>
</evidence>
<feature type="compositionally biased region" description="Polar residues" evidence="4">
    <location>
        <begin position="362"/>
        <end position="385"/>
    </location>
</feature>
<feature type="compositionally biased region" description="Low complexity" evidence="4">
    <location>
        <begin position="566"/>
        <end position="587"/>
    </location>
</feature>
<dbReference type="InterPro" id="IPR002110">
    <property type="entry name" value="Ankyrin_rpt"/>
</dbReference>
<dbReference type="PANTHER" id="PTHR24173:SF74">
    <property type="entry name" value="ANKYRIN REPEAT DOMAIN-CONTAINING PROTEIN 16"/>
    <property type="match status" value="1"/>
</dbReference>
<evidence type="ECO:0000256" key="3">
    <source>
        <dbReference type="PROSITE-ProRule" id="PRU00023"/>
    </source>
</evidence>
<dbReference type="HOGENOM" id="CLU_300172_0_0_1"/>
<dbReference type="Proteomes" id="UP000053989">
    <property type="component" value="Unassembled WGS sequence"/>
</dbReference>
<dbReference type="SUPFAM" id="SSF48403">
    <property type="entry name" value="Ankyrin repeat"/>
    <property type="match status" value="1"/>
</dbReference>
<sequence>MSQPNYALSHGQPVNSVLDGVLPLHAACAGGNDVVVKLLIKHGADVNAARLPRRYSDRSRDGTAPIVGMSGSTPLHFAAANGHVTVVRTLLAHGAIPDRADKHGVTPELIARENGWIECAELLAECAASMRERERLERGDHTPDSDNAGKERGAQCHIEHLENSLRKRLTFKRSVDHTLGVLRNGSGIPEVEPKSVFLHPNPSEQDQVKESESYSTPSTVPGTSGRRPSLPHTEGEPVARASYSPRSRRPRSAGTGAEVAPPRKLHSKLSLLSLFRKSNVDGSSSSVASTSEHTPRSPPPSSPIPLASSPTSGSIVLPISPRNYPVSLSSSPHDISHVESHRRRMESSASPQGARAHLSQPADPQNVLTGNNSGDRSMSSPSTAPGSGEEHSGDSFPITSSGAPVRPGILRMHNRSSSSGHSTPAQTVSSPRIIRFQSSTSSITSLGGRSRNPSGRGGQSIRPMNLSAGSQREDDYDGIPDTIEESPVVPPQPTPPIFVNTADDEDEPEEEYGMPLDSTAFSSDPLHPLDSPSALPELPFSIKVPPPTDDLAALSSTLESRIRGDSISSVGTTGTTSTCPPSSSSETAWSMGTPSTPHTLLGPGIASALGETDTENGLSRRKEPLLLDIDMSTISSPAQAEELVQRTRQSIMNMEQYLAENIRKGAGTGRTPLSEKLAAYGESLALERRLKATNANESDEKNGTDGKRHGQPGRSLLSTTKPPPDNILRSASVSAPLDERMAFEGHQNPLRRTARSASDDIRDTRSLDRLALGGTERFLYTPPQTQTLDVDLEPDLTGNPSFARSTTTNFRRSRSRDRDPMRSAQKLSRMGFSTMDSWQPSPLNGEVARSPPPKHLFGGIRTLMQSLQGK</sequence>
<feature type="compositionally biased region" description="Acidic residues" evidence="4">
    <location>
        <begin position="502"/>
        <end position="512"/>
    </location>
</feature>
<feature type="compositionally biased region" description="Polar residues" evidence="4">
    <location>
        <begin position="415"/>
        <end position="444"/>
    </location>
</feature>
<accession>A0A0C3CYP6</accession>
<dbReference type="PROSITE" id="PS50088">
    <property type="entry name" value="ANK_REPEAT"/>
    <property type="match status" value="2"/>
</dbReference>
<feature type="region of interest" description="Disordered" evidence="4">
    <location>
        <begin position="181"/>
        <end position="264"/>
    </location>
</feature>
<feature type="region of interest" description="Disordered" evidence="4">
    <location>
        <begin position="280"/>
        <end position="525"/>
    </location>
</feature>
<keyword evidence="1" id="KW-0677">Repeat</keyword>
<dbReference type="Pfam" id="PF12796">
    <property type="entry name" value="Ank_2"/>
    <property type="match status" value="1"/>
</dbReference>
<feature type="region of interest" description="Disordered" evidence="4">
    <location>
        <begin position="692"/>
        <end position="761"/>
    </location>
</feature>
<evidence type="ECO:0000313" key="6">
    <source>
        <dbReference type="Proteomes" id="UP000053989"/>
    </source>
</evidence>
<dbReference type="EMBL" id="KN822174">
    <property type="protein sequence ID" value="KIM53670.1"/>
    <property type="molecule type" value="Genomic_DNA"/>
</dbReference>
<feature type="compositionally biased region" description="Low complexity" evidence="4">
    <location>
        <begin position="445"/>
        <end position="454"/>
    </location>
</feature>
<feature type="region of interest" description="Disordered" evidence="4">
    <location>
        <begin position="134"/>
        <end position="154"/>
    </location>
</feature>
<evidence type="ECO:0000256" key="4">
    <source>
        <dbReference type="SAM" id="MobiDB-lite"/>
    </source>
</evidence>
<feature type="compositionally biased region" description="Acidic residues" evidence="4">
    <location>
        <begin position="474"/>
        <end position="484"/>
    </location>
</feature>
<dbReference type="STRING" id="1036808.A0A0C3CYP6"/>
<feature type="repeat" description="ANK" evidence="3">
    <location>
        <begin position="70"/>
        <end position="102"/>
    </location>
</feature>
<reference evidence="5 6" key="1">
    <citation type="submission" date="2014-04" db="EMBL/GenBank/DDBJ databases">
        <authorList>
            <consortium name="DOE Joint Genome Institute"/>
            <person name="Kuo A."/>
            <person name="Kohler A."/>
            <person name="Nagy L.G."/>
            <person name="Floudas D."/>
            <person name="Copeland A."/>
            <person name="Barry K.W."/>
            <person name="Cichocki N."/>
            <person name="Veneault-Fourrey C."/>
            <person name="LaButti K."/>
            <person name="Lindquist E.A."/>
            <person name="Lipzen A."/>
            <person name="Lundell T."/>
            <person name="Morin E."/>
            <person name="Murat C."/>
            <person name="Sun H."/>
            <person name="Tunlid A."/>
            <person name="Henrissat B."/>
            <person name="Grigoriev I.V."/>
            <person name="Hibbett D.S."/>
            <person name="Martin F."/>
            <person name="Nordberg H.P."/>
            <person name="Cantor M.N."/>
            <person name="Hua S.X."/>
        </authorList>
    </citation>
    <scope>NUCLEOTIDE SEQUENCE [LARGE SCALE GENOMIC DNA]</scope>
    <source>
        <strain evidence="5 6">Foug A</strain>
    </source>
</reference>
<name>A0A0C3CYP6_9AGAM</name>
<organism evidence="5 6">
    <name type="scientific">Scleroderma citrinum Foug A</name>
    <dbReference type="NCBI Taxonomy" id="1036808"/>
    <lineage>
        <taxon>Eukaryota</taxon>
        <taxon>Fungi</taxon>
        <taxon>Dikarya</taxon>
        <taxon>Basidiomycota</taxon>
        <taxon>Agaricomycotina</taxon>
        <taxon>Agaricomycetes</taxon>
        <taxon>Agaricomycetidae</taxon>
        <taxon>Boletales</taxon>
        <taxon>Sclerodermatineae</taxon>
        <taxon>Sclerodermataceae</taxon>
        <taxon>Scleroderma</taxon>
    </lineage>
</organism>
<dbReference type="InterPro" id="IPR036770">
    <property type="entry name" value="Ankyrin_rpt-contain_sf"/>
</dbReference>
<protein>
    <submittedName>
        <fullName evidence="5">Uncharacterized protein</fullName>
    </submittedName>
</protein>
<evidence type="ECO:0000256" key="2">
    <source>
        <dbReference type="ARBA" id="ARBA00023043"/>
    </source>
</evidence>
<dbReference type="PANTHER" id="PTHR24173">
    <property type="entry name" value="ANKYRIN REPEAT CONTAINING"/>
    <property type="match status" value="1"/>
</dbReference>
<feature type="region of interest" description="Disordered" evidence="4">
    <location>
        <begin position="795"/>
        <end position="855"/>
    </location>
</feature>
<keyword evidence="2 3" id="KW-0040">ANK repeat</keyword>
<gene>
    <name evidence="5" type="ORF">SCLCIDRAFT_431510</name>
</gene>